<evidence type="ECO:0000313" key="5">
    <source>
        <dbReference type="EMBL" id="PIT92319.1"/>
    </source>
</evidence>
<dbReference type="GO" id="GO:0051301">
    <property type="term" value="P:cell division"/>
    <property type="evidence" value="ECO:0007669"/>
    <property type="project" value="UniProtKB-KW"/>
</dbReference>
<reference evidence="6" key="1">
    <citation type="submission" date="2017-09" db="EMBL/GenBank/DDBJ databases">
        <title>Depth-based differentiation of microbial function through sediment-hosted aquifers and enrichment of novel symbionts in the deep terrestrial subsurface.</title>
        <authorList>
            <person name="Probst A.J."/>
            <person name="Ladd B."/>
            <person name="Jarett J.K."/>
            <person name="Geller-Mcgrath D.E."/>
            <person name="Sieber C.M.K."/>
            <person name="Emerson J.B."/>
            <person name="Anantharaman K."/>
            <person name="Thomas B.C."/>
            <person name="Malmstrom R."/>
            <person name="Stieglmeier M."/>
            <person name="Klingl A."/>
            <person name="Woyke T."/>
            <person name="Ryan C.M."/>
            <person name="Banfield J.F."/>
        </authorList>
    </citation>
    <scope>NUCLEOTIDE SEQUENCE [LARGE SCALE GENOMIC DNA]</scope>
</reference>
<protein>
    <submittedName>
        <fullName evidence="5">SMC-Scp complex subunit ScpB</fullName>
    </submittedName>
</protein>
<evidence type="ECO:0000256" key="3">
    <source>
        <dbReference type="ARBA" id="ARBA00022829"/>
    </source>
</evidence>
<dbReference type="InterPro" id="IPR036390">
    <property type="entry name" value="WH_DNA-bd_sf"/>
</dbReference>
<dbReference type="SUPFAM" id="SSF46785">
    <property type="entry name" value="Winged helix' DNA-binding domain"/>
    <property type="match status" value="2"/>
</dbReference>
<dbReference type="InterPro" id="IPR005234">
    <property type="entry name" value="ScpB_csome_segregation"/>
</dbReference>
<dbReference type="PIRSF" id="PIRSF019345">
    <property type="entry name" value="ScpB"/>
    <property type="match status" value="1"/>
</dbReference>
<evidence type="ECO:0000313" key="6">
    <source>
        <dbReference type="Proteomes" id="UP000228635"/>
    </source>
</evidence>
<name>A0A2M6WHP1_9BACT</name>
<evidence type="ECO:0000256" key="1">
    <source>
        <dbReference type="ARBA" id="ARBA00022490"/>
    </source>
</evidence>
<keyword evidence="2" id="KW-0132">Cell division</keyword>
<dbReference type="Gene3D" id="1.10.10.10">
    <property type="entry name" value="Winged helix-like DNA-binding domain superfamily/Winged helix DNA-binding domain"/>
    <property type="match status" value="2"/>
</dbReference>
<sequence>MNNNLEAKIEALLFTYGEKMGIKRIANITQTSEDAVKTALEALENQYQSEARGLVLLRDEEKVQLVTKPEFKTLVSEIIKKELTENISPAALETLAIIAYAGPVSRSMVDFIRGVNSAFTVRALSMRGLIEKNEGKQGHSFHYQISFEFLKHLGFTKQEELPEFTRFHELVQNFQNTQRQ</sequence>
<dbReference type="GO" id="GO:0051304">
    <property type="term" value="P:chromosome separation"/>
    <property type="evidence" value="ECO:0007669"/>
    <property type="project" value="InterPro"/>
</dbReference>
<dbReference type="PANTHER" id="PTHR34298:SF2">
    <property type="entry name" value="SEGREGATION AND CONDENSATION PROTEIN B"/>
    <property type="match status" value="1"/>
</dbReference>
<dbReference type="Pfam" id="PF04079">
    <property type="entry name" value="SMC_ScpB"/>
    <property type="match status" value="1"/>
</dbReference>
<dbReference type="InterPro" id="IPR036388">
    <property type="entry name" value="WH-like_DNA-bd_sf"/>
</dbReference>
<keyword evidence="1" id="KW-0963">Cytoplasm</keyword>
<comment type="caution">
    <text evidence="5">The sequence shown here is derived from an EMBL/GenBank/DDBJ whole genome shotgun (WGS) entry which is preliminary data.</text>
</comment>
<accession>A0A2M6WHP1</accession>
<dbReference type="EMBL" id="PFBA01000027">
    <property type="protein sequence ID" value="PIT92319.1"/>
    <property type="molecule type" value="Genomic_DNA"/>
</dbReference>
<keyword evidence="3" id="KW-0159">Chromosome partition</keyword>
<evidence type="ECO:0000256" key="2">
    <source>
        <dbReference type="ARBA" id="ARBA00022618"/>
    </source>
</evidence>
<evidence type="ECO:0000256" key="4">
    <source>
        <dbReference type="ARBA" id="ARBA00023306"/>
    </source>
</evidence>
<dbReference type="Proteomes" id="UP000228635">
    <property type="component" value="Unassembled WGS sequence"/>
</dbReference>
<gene>
    <name evidence="5" type="primary">scpB</name>
    <name evidence="5" type="ORF">COU08_03345</name>
</gene>
<keyword evidence="4" id="KW-0131">Cell cycle</keyword>
<proteinExistence type="predicted"/>
<dbReference type="AlphaFoldDB" id="A0A2M6WHP1"/>
<dbReference type="PANTHER" id="PTHR34298">
    <property type="entry name" value="SEGREGATION AND CONDENSATION PROTEIN B"/>
    <property type="match status" value="1"/>
</dbReference>
<organism evidence="5 6">
    <name type="scientific">Candidatus Harrisonbacteria bacterium CG10_big_fil_rev_8_21_14_0_10_42_17</name>
    <dbReference type="NCBI Taxonomy" id="1974584"/>
    <lineage>
        <taxon>Bacteria</taxon>
        <taxon>Candidatus Harrisoniibacteriota</taxon>
    </lineage>
</organism>
<dbReference type="NCBIfam" id="TIGR00281">
    <property type="entry name" value="SMC-Scp complex subunit ScpB"/>
    <property type="match status" value="1"/>
</dbReference>